<gene>
    <name evidence="2" type="ORF">FKZ59_10975</name>
</gene>
<sequence>MWKWETEKQPKAVVVIVHSAFEHHRWYAWLIEKLRTEGFHVVMGDLPGHEEGSKYTRVHDELIDEYLLFIKQLMKSALQYQLPVFLIGHGFGGTLAIQFLRKTKPECAGVILSSPWLELQKHSNLLASALASMNIAPNKKISLELSKRLLTRNPNGIEEMADDVPYHSNVTGRWYRDVLQLMRNLSMQQERTLTLPILLMTSGKDKVADSDAARKWLLLQQTKEFQYKDWPHSCHNIFHDQDREAAFLYMKDFINNVLRSIGYIV</sequence>
<dbReference type="InterPro" id="IPR029058">
    <property type="entry name" value="AB_hydrolase_fold"/>
</dbReference>
<evidence type="ECO:0000313" key="2">
    <source>
        <dbReference type="EMBL" id="TQE90166.1"/>
    </source>
</evidence>
<dbReference type="SUPFAM" id="SSF53474">
    <property type="entry name" value="alpha/beta-Hydrolases"/>
    <property type="match status" value="1"/>
</dbReference>
<evidence type="ECO:0000259" key="1">
    <source>
        <dbReference type="Pfam" id="PF12146"/>
    </source>
</evidence>
<protein>
    <submittedName>
        <fullName evidence="2">Alpha/beta hydrolase</fullName>
    </submittedName>
</protein>
<keyword evidence="3" id="KW-1185">Reference proteome</keyword>
<dbReference type="AlphaFoldDB" id="A0A540V091"/>
<dbReference type="PANTHER" id="PTHR11614">
    <property type="entry name" value="PHOSPHOLIPASE-RELATED"/>
    <property type="match status" value="1"/>
</dbReference>
<feature type="domain" description="Serine aminopeptidase S33" evidence="1">
    <location>
        <begin position="9"/>
        <end position="242"/>
    </location>
</feature>
<dbReference type="OrthoDB" id="9806902at2"/>
<keyword evidence="2" id="KW-0378">Hydrolase</keyword>
<evidence type="ECO:0000313" key="3">
    <source>
        <dbReference type="Proteomes" id="UP000315753"/>
    </source>
</evidence>
<dbReference type="GO" id="GO:0016787">
    <property type="term" value="F:hydrolase activity"/>
    <property type="evidence" value="ECO:0007669"/>
    <property type="project" value="UniProtKB-KW"/>
</dbReference>
<accession>A0A540V091</accession>
<dbReference type="RefSeq" id="WP_141602805.1">
    <property type="nucleotide sequence ID" value="NZ_JARMSB010000037.1"/>
</dbReference>
<dbReference type="Pfam" id="PF12146">
    <property type="entry name" value="Hydrolase_4"/>
    <property type="match status" value="1"/>
</dbReference>
<dbReference type="Gene3D" id="3.40.50.1820">
    <property type="entry name" value="alpha/beta hydrolase"/>
    <property type="match status" value="1"/>
</dbReference>
<reference evidence="2 3" key="1">
    <citation type="submission" date="2019-06" db="EMBL/GenBank/DDBJ databases">
        <title>Genome sequence of Ureibacillus terrenus.</title>
        <authorList>
            <person name="Maclea K.S."/>
            <person name="Simoes M."/>
        </authorList>
    </citation>
    <scope>NUCLEOTIDE SEQUENCE [LARGE SCALE GENOMIC DNA]</scope>
    <source>
        <strain evidence="2 3">ATCC BAA-384</strain>
    </source>
</reference>
<dbReference type="InterPro" id="IPR051044">
    <property type="entry name" value="MAG_DAG_Lipase"/>
</dbReference>
<name>A0A540V091_9BACL</name>
<proteinExistence type="predicted"/>
<dbReference type="EMBL" id="VIGD01000014">
    <property type="protein sequence ID" value="TQE90166.1"/>
    <property type="molecule type" value="Genomic_DNA"/>
</dbReference>
<organism evidence="2 3">
    <name type="scientific">Ureibacillus terrenus</name>
    <dbReference type="NCBI Taxonomy" id="118246"/>
    <lineage>
        <taxon>Bacteria</taxon>
        <taxon>Bacillati</taxon>
        <taxon>Bacillota</taxon>
        <taxon>Bacilli</taxon>
        <taxon>Bacillales</taxon>
        <taxon>Caryophanaceae</taxon>
        <taxon>Ureibacillus</taxon>
    </lineage>
</organism>
<dbReference type="Proteomes" id="UP000315753">
    <property type="component" value="Unassembled WGS sequence"/>
</dbReference>
<dbReference type="InterPro" id="IPR022742">
    <property type="entry name" value="Hydrolase_4"/>
</dbReference>
<comment type="caution">
    <text evidence="2">The sequence shown here is derived from an EMBL/GenBank/DDBJ whole genome shotgun (WGS) entry which is preliminary data.</text>
</comment>